<evidence type="ECO:0000256" key="1">
    <source>
        <dbReference type="SAM" id="MobiDB-lite"/>
    </source>
</evidence>
<feature type="compositionally biased region" description="Acidic residues" evidence="1">
    <location>
        <begin position="89"/>
        <end position="102"/>
    </location>
</feature>
<proteinExistence type="predicted"/>
<feature type="compositionally biased region" description="Acidic residues" evidence="1">
    <location>
        <begin position="194"/>
        <end position="205"/>
    </location>
</feature>
<dbReference type="GO" id="GO:0042393">
    <property type="term" value="F:histone binding"/>
    <property type="evidence" value="ECO:0007669"/>
    <property type="project" value="InterPro"/>
</dbReference>
<dbReference type="GO" id="GO:0005634">
    <property type="term" value="C:nucleus"/>
    <property type="evidence" value="ECO:0007669"/>
    <property type="project" value="InterPro"/>
</dbReference>
<dbReference type="Pfam" id="PF10384">
    <property type="entry name" value="Scm3"/>
    <property type="match status" value="1"/>
</dbReference>
<dbReference type="Gene3D" id="1.10.20.10">
    <property type="entry name" value="Histone, subunit A"/>
    <property type="match status" value="1"/>
</dbReference>
<evidence type="ECO:0000313" key="2">
    <source>
        <dbReference type="EMBL" id="KAG0019872.1"/>
    </source>
</evidence>
<comment type="caution">
    <text evidence="2">The sequence shown here is derived from an EMBL/GenBank/DDBJ whole genome shotgun (WGS) entry which is preliminary data.</text>
</comment>
<dbReference type="Proteomes" id="UP000703661">
    <property type="component" value="Unassembled WGS sequence"/>
</dbReference>
<feature type="compositionally biased region" description="Basic and acidic residues" evidence="1">
    <location>
        <begin position="474"/>
        <end position="485"/>
    </location>
</feature>
<feature type="compositionally biased region" description="Low complexity" evidence="1">
    <location>
        <begin position="579"/>
        <end position="594"/>
    </location>
</feature>
<organism evidence="2 3">
    <name type="scientific">Entomortierella chlamydospora</name>
    <dbReference type="NCBI Taxonomy" id="101097"/>
    <lineage>
        <taxon>Eukaryota</taxon>
        <taxon>Fungi</taxon>
        <taxon>Fungi incertae sedis</taxon>
        <taxon>Mucoromycota</taxon>
        <taxon>Mortierellomycotina</taxon>
        <taxon>Mortierellomycetes</taxon>
        <taxon>Mortierellales</taxon>
        <taxon>Mortierellaceae</taxon>
        <taxon>Entomortierella</taxon>
    </lineage>
</organism>
<feature type="compositionally biased region" description="Polar residues" evidence="1">
    <location>
        <begin position="176"/>
        <end position="186"/>
    </location>
</feature>
<name>A0A9P6MZN9_9FUNG</name>
<gene>
    <name evidence="2" type="ORF">BGZ80_005159</name>
</gene>
<accession>A0A9P6MZN9</accession>
<keyword evidence="3" id="KW-1185">Reference proteome</keyword>
<dbReference type="EMBL" id="JAAAID010000256">
    <property type="protein sequence ID" value="KAG0019872.1"/>
    <property type="molecule type" value="Genomic_DNA"/>
</dbReference>
<dbReference type="OrthoDB" id="2420608at2759"/>
<feature type="region of interest" description="Disordered" evidence="1">
    <location>
        <begin position="143"/>
        <end position="273"/>
    </location>
</feature>
<sequence length="634" mass="71417">MSLPRSTSLAPLLMMQHDRFRSSHNHNHKDIHSFLVHEDPQSANVQVMLDVDESEETNKDSRNEGDNDSLEDEQREIVHSWQEFEVDVEYDAESEAESEQEDSPSALASESDLPVLSLTPEVTRNRSLPSSVSLVPLLLMRRQHSKSNRGHTDDSSRQSHSHSLQGHHIQRELSPVSVQERLSMSASEGNEGSEREDEEQFEENSENEHESKEEYDAESEAEPKQREPRSVFASGPALSAASTKQKQSAGSDSEAHSLPSLREDSDDVDSTESDFNLAKLRQESLDRLSQAWHEIFERYGKDISELPPDDEIDLATGELIVDNGILRSRSRTIFGTLTKLGHDLKKPLAEERDRLKNLLEREAYEESESDVSGEYRYNEEEQWSSSEYDFAEPSEQVSENESGRQSMQSSLSLSSTSSEGEERDDLGTIWESAADEGSEPDSRSQVSESEASESEASESEASESEASKFDISGDENHGRDDRFYQFRDPQLLQEEEPWSSSECDSDNHVEQGYEEESEFPSSQASLSRSSASFEAASHFYRAEWRRAQMMPRTRALADALLFKQPLTTAVVPSSPSKRSFGSIVPSSPLSSTSSAQKFDTSVMPLSFSVKRRRLSDVDYDLSLMPELDEDYCIE</sequence>
<evidence type="ECO:0000313" key="3">
    <source>
        <dbReference type="Proteomes" id="UP000703661"/>
    </source>
</evidence>
<dbReference type="InterPro" id="IPR009072">
    <property type="entry name" value="Histone-fold"/>
</dbReference>
<feature type="compositionally biased region" description="Basic and acidic residues" evidence="1">
    <location>
        <begin position="56"/>
        <end position="65"/>
    </location>
</feature>
<feature type="region of interest" description="Disordered" evidence="1">
    <location>
        <begin position="570"/>
        <end position="595"/>
    </location>
</feature>
<feature type="region of interest" description="Disordered" evidence="1">
    <location>
        <begin position="53"/>
        <end position="74"/>
    </location>
</feature>
<feature type="compositionally biased region" description="Acidic residues" evidence="1">
    <location>
        <begin position="450"/>
        <end position="463"/>
    </location>
</feature>
<reference evidence="2" key="1">
    <citation type="journal article" date="2020" name="Fungal Divers.">
        <title>Resolving the Mortierellaceae phylogeny through synthesis of multi-gene phylogenetics and phylogenomics.</title>
        <authorList>
            <person name="Vandepol N."/>
            <person name="Liber J."/>
            <person name="Desiro A."/>
            <person name="Na H."/>
            <person name="Kennedy M."/>
            <person name="Barry K."/>
            <person name="Grigoriev I.V."/>
            <person name="Miller A.N."/>
            <person name="O'Donnell K."/>
            <person name="Stajich J.E."/>
            <person name="Bonito G."/>
        </authorList>
    </citation>
    <scope>NUCLEOTIDE SEQUENCE</scope>
    <source>
        <strain evidence="2">NRRL 2769</strain>
    </source>
</reference>
<feature type="compositionally biased region" description="Polar residues" evidence="1">
    <location>
        <begin position="240"/>
        <end position="251"/>
    </location>
</feature>
<dbReference type="GO" id="GO:0046982">
    <property type="term" value="F:protein heterodimerization activity"/>
    <property type="evidence" value="ECO:0007669"/>
    <property type="project" value="InterPro"/>
</dbReference>
<feature type="region of interest" description="Disordered" evidence="1">
    <location>
        <begin position="361"/>
        <end position="527"/>
    </location>
</feature>
<dbReference type="AlphaFoldDB" id="A0A9P6MZN9"/>
<dbReference type="InterPro" id="IPR018465">
    <property type="entry name" value="Scm3/HJURP"/>
</dbReference>
<protein>
    <submittedName>
        <fullName evidence="2">Uncharacterized protein</fullName>
    </submittedName>
</protein>
<feature type="region of interest" description="Disordered" evidence="1">
    <location>
        <begin position="89"/>
        <end position="127"/>
    </location>
</feature>
<feature type="compositionally biased region" description="Low complexity" evidence="1">
    <location>
        <begin position="403"/>
        <end position="418"/>
    </location>
</feature>